<dbReference type="Proteomes" id="UP000094271">
    <property type="component" value="Unassembled WGS sequence"/>
</dbReference>
<keyword evidence="4" id="KW-1185">Reference proteome</keyword>
<name>A0A1E3UMS2_9FIRM</name>
<evidence type="ECO:0000313" key="3">
    <source>
        <dbReference type="Proteomes" id="UP000094271"/>
    </source>
</evidence>
<comment type="caution">
    <text evidence="2">The sequence shown here is derived from an EMBL/GenBank/DDBJ whole genome shotgun (WGS) entry which is preliminary data.</text>
</comment>
<proteinExistence type="predicted"/>
<organism evidence="2 3">
    <name type="scientific">Eisenbergiella tayi</name>
    <dbReference type="NCBI Taxonomy" id="1432052"/>
    <lineage>
        <taxon>Bacteria</taxon>
        <taxon>Bacillati</taxon>
        <taxon>Bacillota</taxon>
        <taxon>Clostridia</taxon>
        <taxon>Lachnospirales</taxon>
        <taxon>Lachnospiraceae</taxon>
        <taxon>Eisenbergiella</taxon>
    </lineage>
</organism>
<evidence type="ECO:0000313" key="2">
    <source>
        <dbReference type="EMBL" id="ODR54931.1"/>
    </source>
</evidence>
<reference evidence="2 3" key="2">
    <citation type="submission" date="2016-08" db="EMBL/GenBank/DDBJ databases">
        <authorList>
            <person name="Seilhamer J.J."/>
        </authorList>
    </citation>
    <scope>NUCLEOTIDE SEQUENCE [LARGE SCALE GENOMIC DNA]</scope>
    <source>
        <strain evidence="2 3">NML150140-1</strain>
    </source>
</reference>
<evidence type="ECO:0000313" key="4">
    <source>
        <dbReference type="Proteomes" id="UP000094869"/>
    </source>
</evidence>
<gene>
    <name evidence="2" type="ORF">BEI59_03105</name>
    <name evidence="1" type="ORF">BEI63_25765</name>
</gene>
<evidence type="ECO:0000313" key="1">
    <source>
        <dbReference type="EMBL" id="ODR48261.1"/>
    </source>
</evidence>
<dbReference type="EMBL" id="MEHA01000002">
    <property type="protein sequence ID" value="ODR54931.1"/>
    <property type="molecule type" value="Genomic_DNA"/>
</dbReference>
<sequence length="86" mass="9432">MFPASVTSDDRVRKAGLLRAENTDLHFIPVFVCIYAAKSGIFLTGGKHSFPLCPLSLCLRPWPVGLIPPRKRPDVQRSLKGTLSLG</sequence>
<dbReference type="Proteomes" id="UP000094869">
    <property type="component" value="Unassembled WGS sequence"/>
</dbReference>
<dbReference type="AlphaFoldDB" id="A0A1E3UMS2"/>
<protein>
    <submittedName>
        <fullName evidence="2">Uncharacterized protein</fullName>
    </submittedName>
</protein>
<accession>A0A1E3UMS2</accession>
<dbReference type="EMBL" id="MEHD01000043">
    <property type="protein sequence ID" value="ODR48261.1"/>
    <property type="molecule type" value="Genomic_DNA"/>
</dbReference>
<reference evidence="1 4" key="1">
    <citation type="submission" date="2016-08" db="EMBL/GenBank/DDBJ databases">
        <title>Characterization of Isolates of Eisenbergiella tayi Derived from Blood Cultures, Using Whole Genome Sequencing.</title>
        <authorList>
            <person name="Bernier A.-M."/>
            <person name="Burdz T."/>
            <person name="Wiebe D."/>
            <person name="Bernard K."/>
        </authorList>
    </citation>
    <scope>NUCLEOTIDE SEQUENCE [LARGE SCALE GENOMIC DNA]</scope>
    <source>
        <strain evidence="1 4">NML120146</strain>
    </source>
</reference>